<evidence type="ECO:0000256" key="1">
    <source>
        <dbReference type="SAM" id="MobiDB-lite"/>
    </source>
</evidence>
<feature type="region of interest" description="Disordered" evidence="1">
    <location>
        <begin position="77"/>
        <end position="99"/>
    </location>
</feature>
<keyword evidence="4" id="KW-1185">Reference proteome</keyword>
<proteinExistence type="predicted"/>
<dbReference type="EMBL" id="CADEAL010004198">
    <property type="protein sequence ID" value="CAB1454076.1"/>
    <property type="molecule type" value="Genomic_DNA"/>
</dbReference>
<evidence type="ECO:0008006" key="5">
    <source>
        <dbReference type="Google" id="ProtNLM"/>
    </source>
</evidence>
<sequence>MLLMLLLLMLMISSPSARRAGAVHVAPQRQDWVGYIPALMPGPYGWHVIGKSHHMRAGLAQVPVGGLVPKVAEAQIAERGQKMGQHKRGREREGEDEEE</sequence>
<dbReference type="AlphaFoldDB" id="A0A9N7VTH6"/>
<dbReference type="Proteomes" id="UP001153269">
    <property type="component" value="Unassembled WGS sequence"/>
</dbReference>
<evidence type="ECO:0000313" key="4">
    <source>
        <dbReference type="Proteomes" id="UP001153269"/>
    </source>
</evidence>
<accession>A0A9N7VTH6</accession>
<name>A0A9N7VTH6_PLEPL</name>
<evidence type="ECO:0000256" key="2">
    <source>
        <dbReference type="SAM" id="SignalP"/>
    </source>
</evidence>
<evidence type="ECO:0000313" key="3">
    <source>
        <dbReference type="EMBL" id="CAB1454076.1"/>
    </source>
</evidence>
<gene>
    <name evidence="3" type="ORF">PLEPLA_LOCUS41838</name>
</gene>
<feature type="signal peptide" evidence="2">
    <location>
        <begin position="1"/>
        <end position="17"/>
    </location>
</feature>
<comment type="caution">
    <text evidence="3">The sequence shown here is derived from an EMBL/GenBank/DDBJ whole genome shotgun (WGS) entry which is preliminary data.</text>
</comment>
<protein>
    <recommendedName>
        <fullName evidence="5">Secreted protein</fullName>
    </recommendedName>
</protein>
<feature type="chain" id="PRO_5040484255" description="Secreted protein" evidence="2">
    <location>
        <begin position="18"/>
        <end position="99"/>
    </location>
</feature>
<reference evidence="3" key="1">
    <citation type="submission" date="2020-03" db="EMBL/GenBank/DDBJ databases">
        <authorList>
            <person name="Weist P."/>
        </authorList>
    </citation>
    <scope>NUCLEOTIDE SEQUENCE</scope>
</reference>
<keyword evidence="2" id="KW-0732">Signal</keyword>
<organism evidence="3 4">
    <name type="scientific">Pleuronectes platessa</name>
    <name type="common">European plaice</name>
    <dbReference type="NCBI Taxonomy" id="8262"/>
    <lineage>
        <taxon>Eukaryota</taxon>
        <taxon>Metazoa</taxon>
        <taxon>Chordata</taxon>
        <taxon>Craniata</taxon>
        <taxon>Vertebrata</taxon>
        <taxon>Euteleostomi</taxon>
        <taxon>Actinopterygii</taxon>
        <taxon>Neopterygii</taxon>
        <taxon>Teleostei</taxon>
        <taxon>Neoteleostei</taxon>
        <taxon>Acanthomorphata</taxon>
        <taxon>Carangaria</taxon>
        <taxon>Pleuronectiformes</taxon>
        <taxon>Pleuronectoidei</taxon>
        <taxon>Pleuronectidae</taxon>
        <taxon>Pleuronectes</taxon>
    </lineage>
</organism>